<dbReference type="GO" id="GO:0008081">
    <property type="term" value="F:phosphoric diester hydrolase activity"/>
    <property type="evidence" value="ECO:0007669"/>
    <property type="project" value="InterPro"/>
</dbReference>
<dbReference type="AlphaFoldDB" id="A0A9P3UL52"/>
<dbReference type="InterPro" id="IPR051057">
    <property type="entry name" value="PI-PLC_domain"/>
</dbReference>
<gene>
    <name evidence="1" type="ORF">LshimejAT787_0600210</name>
</gene>
<dbReference type="EMBL" id="BRPK01000006">
    <property type="protein sequence ID" value="GLB38859.1"/>
    <property type="molecule type" value="Genomic_DNA"/>
</dbReference>
<organism evidence="1 2">
    <name type="scientific">Lyophyllum shimeji</name>
    <name type="common">Hon-shimeji</name>
    <name type="synonym">Tricholoma shimeji</name>
    <dbReference type="NCBI Taxonomy" id="47721"/>
    <lineage>
        <taxon>Eukaryota</taxon>
        <taxon>Fungi</taxon>
        <taxon>Dikarya</taxon>
        <taxon>Basidiomycota</taxon>
        <taxon>Agaricomycotina</taxon>
        <taxon>Agaricomycetes</taxon>
        <taxon>Agaricomycetidae</taxon>
        <taxon>Agaricales</taxon>
        <taxon>Tricholomatineae</taxon>
        <taxon>Lyophyllaceae</taxon>
        <taxon>Lyophyllum</taxon>
    </lineage>
</organism>
<accession>A0A9P3UL52</accession>
<sequence>MKWKAGRGVETCYWARRHRSHMAHGHNDPDGMELEPNHHQLEPRCVASLSGSRIKGLGELEPLLAVLSTVFLSSSALGSWIPRFNAKRATVCNGHAELCGRSYGNVTYLGAHNSFAASSNPFALARTQEVDVTAQLNGEVRMLQGQAHMKNGQLHFCHTTCGLFDGGTVEDYLRKVKAWLDGNPNEVLTFIFTNPEGVSIPDVWKPAFDNSGITPLAYVPPSRPVKRGDWPTLGQLIDSGKRVVVFLDAGADGSDGGVVNFILPEFQMIWEDPFSPTDPNFPCRIDRTSGPLSNDDHENLINHNLNTNIIPIGDGVLISDRADAPKTNSIDSILKHANGCAPFAAGRAPNFVLLDYVNVGQGPAAVDRLNGF</sequence>
<dbReference type="SUPFAM" id="SSF51695">
    <property type="entry name" value="PLC-like phosphodiesterases"/>
    <property type="match status" value="1"/>
</dbReference>
<comment type="caution">
    <text evidence="1">The sequence shown here is derived from an EMBL/GenBank/DDBJ whole genome shotgun (WGS) entry which is preliminary data.</text>
</comment>
<protein>
    <submittedName>
        <fullName evidence="1">PLC-like phosphodiesterase</fullName>
    </submittedName>
</protein>
<dbReference type="Pfam" id="PF26146">
    <property type="entry name" value="PI-PLC_X"/>
    <property type="match status" value="1"/>
</dbReference>
<dbReference type="InterPro" id="IPR017946">
    <property type="entry name" value="PLC-like_Pdiesterase_TIM-brl"/>
</dbReference>
<dbReference type="PANTHER" id="PTHR13593:SF140">
    <property type="entry name" value="PLC-LIKE PHOSPHODIESTERASE"/>
    <property type="match status" value="1"/>
</dbReference>
<dbReference type="GO" id="GO:0006629">
    <property type="term" value="P:lipid metabolic process"/>
    <property type="evidence" value="ECO:0007669"/>
    <property type="project" value="InterPro"/>
</dbReference>
<keyword evidence="2" id="KW-1185">Reference proteome</keyword>
<dbReference type="Gene3D" id="3.20.20.190">
    <property type="entry name" value="Phosphatidylinositol (PI) phosphodiesterase"/>
    <property type="match status" value="1"/>
</dbReference>
<dbReference type="CDD" id="cd08588">
    <property type="entry name" value="PI-PLCc_At5g67130_like"/>
    <property type="match status" value="1"/>
</dbReference>
<name>A0A9P3UL52_LYOSH</name>
<reference evidence="1" key="1">
    <citation type="submission" date="2022-07" db="EMBL/GenBank/DDBJ databases">
        <title>The genome of Lyophyllum shimeji provides insight into the initial evolution of ectomycorrhizal fungal genome.</title>
        <authorList>
            <person name="Kobayashi Y."/>
            <person name="Shibata T."/>
            <person name="Hirakawa H."/>
            <person name="Shigenobu S."/>
            <person name="Nishiyama T."/>
            <person name="Yamada A."/>
            <person name="Hasebe M."/>
            <person name="Kawaguchi M."/>
        </authorList>
    </citation>
    <scope>NUCLEOTIDE SEQUENCE</scope>
    <source>
        <strain evidence="1">AT787</strain>
    </source>
</reference>
<dbReference type="Proteomes" id="UP001063166">
    <property type="component" value="Unassembled WGS sequence"/>
</dbReference>
<proteinExistence type="predicted"/>
<evidence type="ECO:0000313" key="1">
    <source>
        <dbReference type="EMBL" id="GLB38859.1"/>
    </source>
</evidence>
<evidence type="ECO:0000313" key="2">
    <source>
        <dbReference type="Proteomes" id="UP001063166"/>
    </source>
</evidence>
<dbReference type="OrthoDB" id="7984201at2759"/>
<dbReference type="PANTHER" id="PTHR13593">
    <property type="match status" value="1"/>
</dbReference>